<dbReference type="GO" id="GO:0005634">
    <property type="term" value="C:nucleus"/>
    <property type="evidence" value="ECO:0007669"/>
    <property type="project" value="UniProtKB-SubCell"/>
</dbReference>
<evidence type="ECO:0000259" key="5">
    <source>
        <dbReference type="PROSITE" id="PS50048"/>
    </source>
</evidence>
<comment type="subcellular location">
    <subcellularLocation>
        <location evidence="1">Nucleus</location>
    </subcellularLocation>
</comment>
<feature type="region of interest" description="Disordered" evidence="4">
    <location>
        <begin position="90"/>
        <end position="111"/>
    </location>
</feature>
<feature type="compositionally biased region" description="Polar residues" evidence="4">
    <location>
        <begin position="734"/>
        <end position="753"/>
    </location>
</feature>
<dbReference type="EMBL" id="KZ613958">
    <property type="protein sequence ID" value="PMD32593.1"/>
    <property type="molecule type" value="Genomic_DNA"/>
</dbReference>
<accession>A0A2J6R245</accession>
<reference evidence="6 7" key="1">
    <citation type="submission" date="2016-04" db="EMBL/GenBank/DDBJ databases">
        <title>A degradative enzymes factory behind the ericoid mycorrhizal symbiosis.</title>
        <authorList>
            <consortium name="DOE Joint Genome Institute"/>
            <person name="Martino E."/>
            <person name="Morin E."/>
            <person name="Grelet G."/>
            <person name="Kuo A."/>
            <person name="Kohler A."/>
            <person name="Daghino S."/>
            <person name="Barry K."/>
            <person name="Choi C."/>
            <person name="Cichocki N."/>
            <person name="Clum A."/>
            <person name="Copeland A."/>
            <person name="Hainaut M."/>
            <person name="Haridas S."/>
            <person name="Labutti K."/>
            <person name="Lindquist E."/>
            <person name="Lipzen A."/>
            <person name="Khouja H.-R."/>
            <person name="Murat C."/>
            <person name="Ohm R."/>
            <person name="Olson A."/>
            <person name="Spatafora J."/>
            <person name="Veneault-Fourrey C."/>
            <person name="Henrissat B."/>
            <person name="Grigoriev I."/>
            <person name="Martin F."/>
            <person name="Perotto S."/>
        </authorList>
    </citation>
    <scope>NUCLEOTIDE SEQUENCE [LARGE SCALE GENOMIC DNA]</scope>
    <source>
        <strain evidence="6 7">F</strain>
    </source>
</reference>
<feature type="region of interest" description="Disordered" evidence="4">
    <location>
        <begin position="51"/>
        <end position="70"/>
    </location>
</feature>
<evidence type="ECO:0000313" key="6">
    <source>
        <dbReference type="EMBL" id="PMD32593.1"/>
    </source>
</evidence>
<dbReference type="CDD" id="cd12148">
    <property type="entry name" value="fungal_TF_MHR"/>
    <property type="match status" value="1"/>
</dbReference>
<dbReference type="OrthoDB" id="3989227at2759"/>
<dbReference type="GO" id="GO:0008270">
    <property type="term" value="F:zinc ion binding"/>
    <property type="evidence" value="ECO:0007669"/>
    <property type="project" value="InterPro"/>
</dbReference>
<dbReference type="SUPFAM" id="SSF57701">
    <property type="entry name" value="Zn2/Cys6 DNA-binding domain"/>
    <property type="match status" value="1"/>
</dbReference>
<protein>
    <recommendedName>
        <fullName evidence="5">Zn(2)-C6 fungal-type domain-containing protein</fullName>
    </recommendedName>
</protein>
<dbReference type="Proteomes" id="UP000235786">
    <property type="component" value="Unassembled WGS sequence"/>
</dbReference>
<dbReference type="PROSITE" id="PS00463">
    <property type="entry name" value="ZN2_CY6_FUNGAL_1"/>
    <property type="match status" value="1"/>
</dbReference>
<keyword evidence="2" id="KW-0479">Metal-binding</keyword>
<gene>
    <name evidence="6" type="ORF">L207DRAFT_590292</name>
</gene>
<feature type="compositionally biased region" description="Polar residues" evidence="4">
    <location>
        <begin position="90"/>
        <end position="102"/>
    </location>
</feature>
<keyword evidence="3" id="KW-0539">Nucleus</keyword>
<dbReference type="PROSITE" id="PS50048">
    <property type="entry name" value="ZN2_CY6_FUNGAL_2"/>
    <property type="match status" value="1"/>
</dbReference>
<evidence type="ECO:0000256" key="4">
    <source>
        <dbReference type="SAM" id="MobiDB-lite"/>
    </source>
</evidence>
<dbReference type="GO" id="GO:0006351">
    <property type="term" value="P:DNA-templated transcription"/>
    <property type="evidence" value="ECO:0007669"/>
    <property type="project" value="InterPro"/>
</dbReference>
<feature type="region of interest" description="Disordered" evidence="4">
    <location>
        <begin position="734"/>
        <end position="757"/>
    </location>
</feature>
<dbReference type="GO" id="GO:0000981">
    <property type="term" value="F:DNA-binding transcription factor activity, RNA polymerase II-specific"/>
    <property type="evidence" value="ECO:0007669"/>
    <property type="project" value="InterPro"/>
</dbReference>
<dbReference type="Gene3D" id="4.10.240.10">
    <property type="entry name" value="Zn(2)-C6 fungal-type DNA-binding domain"/>
    <property type="match status" value="1"/>
</dbReference>
<feature type="domain" description="Zn(2)-C6 fungal-type" evidence="5">
    <location>
        <begin position="17"/>
        <end position="47"/>
    </location>
</feature>
<dbReference type="InterPro" id="IPR007219">
    <property type="entry name" value="XnlR_reg_dom"/>
</dbReference>
<dbReference type="InterPro" id="IPR050613">
    <property type="entry name" value="Sec_Metabolite_Reg"/>
</dbReference>
<keyword evidence="7" id="KW-1185">Reference proteome</keyword>
<name>A0A2J6R245_HYAVF</name>
<evidence type="ECO:0000256" key="1">
    <source>
        <dbReference type="ARBA" id="ARBA00004123"/>
    </source>
</evidence>
<proteinExistence type="predicted"/>
<dbReference type="AlphaFoldDB" id="A0A2J6R245"/>
<dbReference type="Pfam" id="PF04082">
    <property type="entry name" value="Fungal_trans"/>
    <property type="match status" value="1"/>
</dbReference>
<dbReference type="PANTHER" id="PTHR31001">
    <property type="entry name" value="UNCHARACTERIZED TRANSCRIPTIONAL REGULATORY PROTEIN"/>
    <property type="match status" value="1"/>
</dbReference>
<evidence type="ECO:0000256" key="2">
    <source>
        <dbReference type="ARBA" id="ARBA00022723"/>
    </source>
</evidence>
<sequence>MPPPRSYSITRPRPLLSCLRCRQRKVKCNREHPSCSDCLKINHPCQYDSKPSTKYQTGKESSDQIASDARSSTGLAHALFIERRETYQSQLDQAEKTTQAASTVHRDTEENGVNVAHSIKVNLETAASTQKRLRLLTGSLSHRRETETSPVLSRKVESSSTIAQVSENGDHNRGRLNAQSGGQMKFVGGGFWGFVKGHELLCDSLLIEAETASTGISPPHYIDQPALASLLGTLPSKNICDIFLYSFSIGVRPIVPLFHMPSFTDEYNDYWKWITTILAGSFALPNLKHLDDPTFMCLFFSVIYCGAATASCSIWKATTLKDVNKEEIIAQLHQSFVECQRICQHTRHPTQNTLVASLLAHECSTPGRDGAHDQDFIYKVLRIAQGIGLHRDRTLFSLDPISIEIRRRIWWHIIWLDVRISIQTGLPTLCNPGRSQQDVRMVTETRDEDLVAKEPAIDGVNLQASPKISSAIIFLANGQYETARFEHALVNFCNGTRNLDQTRFDEFVESMRKLYLRIEDLISNIPAQGIPEKGFIPFRFTSADPLANEELYNEKSSAPTVFTAWARILLTMLKAESSLLLQKCLLGSGKLSKESTKIIWDGIIRDSSSYLQNYLQLNSTPSFEPYTWCLPNHRTPLQCVFLILVYMHSNRDSPTSNLLRYFTDELLDLFAPEAIPASNATKQKTIKTDTETAAAWGRVRAIRTKLDLLSNPSLLSDFNDVPASGDASFNLQAANAPSSVGTSSRPGNQNEQPEFNGGLDISELVSWLGQ</sequence>
<dbReference type="CDD" id="cd00067">
    <property type="entry name" value="GAL4"/>
    <property type="match status" value="1"/>
</dbReference>
<dbReference type="SMART" id="SM00066">
    <property type="entry name" value="GAL4"/>
    <property type="match status" value="1"/>
</dbReference>
<evidence type="ECO:0000313" key="7">
    <source>
        <dbReference type="Proteomes" id="UP000235786"/>
    </source>
</evidence>
<organism evidence="6 7">
    <name type="scientific">Hyaloscypha variabilis (strain UAMH 11265 / GT02V1 / F)</name>
    <name type="common">Meliniomyces variabilis</name>
    <dbReference type="NCBI Taxonomy" id="1149755"/>
    <lineage>
        <taxon>Eukaryota</taxon>
        <taxon>Fungi</taxon>
        <taxon>Dikarya</taxon>
        <taxon>Ascomycota</taxon>
        <taxon>Pezizomycotina</taxon>
        <taxon>Leotiomycetes</taxon>
        <taxon>Helotiales</taxon>
        <taxon>Hyaloscyphaceae</taxon>
        <taxon>Hyaloscypha</taxon>
        <taxon>Hyaloscypha variabilis</taxon>
    </lineage>
</organism>
<dbReference type="InterPro" id="IPR001138">
    <property type="entry name" value="Zn2Cys6_DnaBD"/>
</dbReference>
<dbReference type="PANTHER" id="PTHR31001:SF40">
    <property type="entry name" value="ZN(II)2CYS6 TRANSCRIPTION FACTOR (EUROFUNG)"/>
    <property type="match status" value="1"/>
</dbReference>
<dbReference type="GO" id="GO:0003677">
    <property type="term" value="F:DNA binding"/>
    <property type="evidence" value="ECO:0007669"/>
    <property type="project" value="InterPro"/>
</dbReference>
<dbReference type="STRING" id="1149755.A0A2J6R245"/>
<dbReference type="Pfam" id="PF00172">
    <property type="entry name" value="Zn_clus"/>
    <property type="match status" value="1"/>
</dbReference>
<evidence type="ECO:0000256" key="3">
    <source>
        <dbReference type="ARBA" id="ARBA00023242"/>
    </source>
</evidence>
<dbReference type="InterPro" id="IPR036864">
    <property type="entry name" value="Zn2-C6_fun-type_DNA-bd_sf"/>
</dbReference>